<dbReference type="STRING" id="1287681.M7SDL4"/>
<accession>M7SDL4</accession>
<dbReference type="PANTHER" id="PTHR36978:SF4">
    <property type="entry name" value="P-LOOP CONTAINING NUCLEOSIDE TRIPHOSPHATE HYDROLASE PROTEIN"/>
    <property type="match status" value="1"/>
</dbReference>
<evidence type="ECO:0000313" key="3">
    <source>
        <dbReference type="Proteomes" id="UP000012174"/>
    </source>
</evidence>
<dbReference type="Gene3D" id="3.40.50.300">
    <property type="entry name" value="P-loop containing nucleotide triphosphate hydrolases"/>
    <property type="match status" value="1"/>
</dbReference>
<dbReference type="eggNOG" id="ENOG502RYDN">
    <property type="taxonomic scope" value="Eukaryota"/>
</dbReference>
<dbReference type="InterPro" id="IPR040632">
    <property type="entry name" value="Sulfotransfer_4"/>
</dbReference>
<proteinExistence type="predicted"/>
<dbReference type="Proteomes" id="UP000012174">
    <property type="component" value="Unassembled WGS sequence"/>
</dbReference>
<keyword evidence="1" id="KW-0812">Transmembrane</keyword>
<dbReference type="OrthoDB" id="408152at2759"/>
<feature type="transmembrane region" description="Helical" evidence="1">
    <location>
        <begin position="244"/>
        <end position="265"/>
    </location>
</feature>
<dbReference type="InterPro" id="IPR027417">
    <property type="entry name" value="P-loop_NTPase"/>
</dbReference>
<dbReference type="HOGENOM" id="CLU_061199_0_1_1"/>
<organism evidence="2 3">
    <name type="scientific">Eutypa lata (strain UCR-EL1)</name>
    <name type="common">Grapevine dieback disease fungus</name>
    <name type="synonym">Eutypa armeniacae</name>
    <dbReference type="NCBI Taxonomy" id="1287681"/>
    <lineage>
        <taxon>Eukaryota</taxon>
        <taxon>Fungi</taxon>
        <taxon>Dikarya</taxon>
        <taxon>Ascomycota</taxon>
        <taxon>Pezizomycotina</taxon>
        <taxon>Sordariomycetes</taxon>
        <taxon>Xylariomycetidae</taxon>
        <taxon>Xylariales</taxon>
        <taxon>Diatrypaceae</taxon>
        <taxon>Eutypa</taxon>
    </lineage>
</organism>
<evidence type="ECO:0000256" key="1">
    <source>
        <dbReference type="SAM" id="Phobius"/>
    </source>
</evidence>
<dbReference type="Pfam" id="PF17784">
    <property type="entry name" value="Sulfotransfer_4"/>
    <property type="match status" value="1"/>
</dbReference>
<evidence type="ECO:0000313" key="2">
    <source>
        <dbReference type="EMBL" id="EMR64319.1"/>
    </source>
</evidence>
<gene>
    <name evidence="2" type="ORF">UCREL1_8762</name>
</gene>
<keyword evidence="1" id="KW-0472">Membrane</keyword>
<dbReference type="SUPFAM" id="SSF52540">
    <property type="entry name" value="P-loop containing nucleoside triphosphate hydrolases"/>
    <property type="match status" value="1"/>
</dbReference>
<feature type="transmembrane region" description="Helical" evidence="1">
    <location>
        <begin position="127"/>
        <end position="147"/>
    </location>
</feature>
<dbReference type="PANTHER" id="PTHR36978">
    <property type="entry name" value="P-LOOP CONTAINING NUCLEOTIDE TRIPHOSPHATE HYDROLASE"/>
    <property type="match status" value="1"/>
</dbReference>
<reference evidence="3" key="1">
    <citation type="journal article" date="2013" name="Genome Announc.">
        <title>Draft genome sequence of the grapevine dieback fungus Eutypa lata UCR-EL1.</title>
        <authorList>
            <person name="Blanco-Ulate B."/>
            <person name="Rolshausen P.E."/>
            <person name="Cantu D."/>
        </authorList>
    </citation>
    <scope>NUCLEOTIDE SEQUENCE [LARGE SCALE GENOMIC DNA]</scope>
    <source>
        <strain evidence="3">UCR-EL1</strain>
    </source>
</reference>
<dbReference type="OMA" id="ASMCEAY"/>
<dbReference type="KEGG" id="ela:UCREL1_8762"/>
<dbReference type="EMBL" id="KB707096">
    <property type="protein sequence ID" value="EMR64319.1"/>
    <property type="molecule type" value="Genomic_DNA"/>
</dbReference>
<protein>
    <submittedName>
        <fullName evidence="2">Putative efflux pump antibiotic resistance protein</fullName>
    </submittedName>
</protein>
<keyword evidence="3" id="KW-1185">Reference proteome</keyword>
<name>M7SDL4_EUTLA</name>
<sequence>MANDNPKSGDGLLVIHAALCRMGTMSLAEAYRTLGYKVHHGVDNPTKDPWVRIEEAAEATWPFVPGAKPRKPFTRADWDDLWGSHYDIITDLASPFALQLIEAYPQAKVVIVQRDFDSWWPSFQAELIHPTFSLFSEAVLFVAWYIMGVRAGQAMRKVHFGFFEATNRKEIDDNARDAYDRHYEKLREMVPSEKRLEFKLTDGWNPLCEFLEKDVPKVPFPHLNSRQEHMEGHLERVKKMFMDAAVKVGPWGLAIGVIAAAMRYAQG</sequence>
<dbReference type="AlphaFoldDB" id="M7SDL4"/>
<keyword evidence="1" id="KW-1133">Transmembrane helix</keyword>